<feature type="transmembrane region" description="Helical" evidence="1">
    <location>
        <begin position="37"/>
        <end position="58"/>
    </location>
</feature>
<reference evidence="2" key="1">
    <citation type="submission" date="2021-03" db="EMBL/GenBank/DDBJ databases">
        <authorList>
            <person name="Jaffe A."/>
        </authorList>
    </citation>
    <scope>NUCLEOTIDE SEQUENCE</scope>
    <source>
        <strain evidence="2">RIFCSPLOWO2_01_FULL_AR10_48_17</strain>
    </source>
</reference>
<keyword evidence="1" id="KW-1133">Transmembrane helix</keyword>
<reference evidence="2" key="2">
    <citation type="submission" date="2021-05" db="EMBL/GenBank/DDBJ databases">
        <title>Protein family content uncovers lineage relationships and bacterial pathway maintenance mechanisms in DPANN archaea.</title>
        <authorList>
            <person name="Castelle C.J."/>
            <person name="Meheust R."/>
            <person name="Jaffe A.L."/>
            <person name="Seitz K."/>
            <person name="Gong X."/>
            <person name="Baker B.J."/>
            <person name="Banfield J.F."/>
        </authorList>
    </citation>
    <scope>NUCLEOTIDE SEQUENCE</scope>
    <source>
        <strain evidence="2">RIFCSPLOWO2_01_FULL_AR10_48_17</strain>
    </source>
</reference>
<protein>
    <submittedName>
        <fullName evidence="2">Uncharacterized protein</fullName>
    </submittedName>
</protein>
<evidence type="ECO:0000313" key="3">
    <source>
        <dbReference type="Proteomes" id="UP000675968"/>
    </source>
</evidence>
<name>A0A8T4LE21_9ARCH</name>
<gene>
    <name evidence="2" type="ORF">J4215_01025</name>
</gene>
<dbReference type="EMBL" id="JAGVWC010000008">
    <property type="protein sequence ID" value="MBS3061146.1"/>
    <property type="molecule type" value="Genomic_DNA"/>
</dbReference>
<dbReference type="AlphaFoldDB" id="A0A8T4LE21"/>
<dbReference type="Proteomes" id="UP000675968">
    <property type="component" value="Unassembled WGS sequence"/>
</dbReference>
<evidence type="ECO:0000256" key="1">
    <source>
        <dbReference type="SAM" id="Phobius"/>
    </source>
</evidence>
<comment type="caution">
    <text evidence="2">The sequence shown here is derived from an EMBL/GenBank/DDBJ whole genome shotgun (WGS) entry which is preliminary data.</text>
</comment>
<keyword evidence="1" id="KW-0472">Membrane</keyword>
<organism evidence="2 3">
    <name type="scientific">Candidatus Iainarchaeum sp</name>
    <dbReference type="NCBI Taxonomy" id="3101447"/>
    <lineage>
        <taxon>Archaea</taxon>
        <taxon>Candidatus Iainarchaeota</taxon>
        <taxon>Candidatus Iainarchaeia</taxon>
        <taxon>Candidatus Iainarchaeales</taxon>
        <taxon>Candidatus Iainarchaeaceae</taxon>
        <taxon>Candidatus Iainarchaeum</taxon>
    </lineage>
</organism>
<feature type="transmembrane region" description="Helical" evidence="1">
    <location>
        <begin position="7"/>
        <end position="31"/>
    </location>
</feature>
<proteinExistence type="predicted"/>
<keyword evidence="1" id="KW-0812">Transmembrane</keyword>
<evidence type="ECO:0000313" key="2">
    <source>
        <dbReference type="EMBL" id="MBS3061146.1"/>
    </source>
</evidence>
<accession>A0A8T4LE21</accession>
<sequence>MVLLKSVLWALKALVTIAFVMLVLNVVFGVTLFSDLIFSYSGMAIIFFFAVCVGLWMYY</sequence>